<evidence type="ECO:0000313" key="2">
    <source>
        <dbReference type="Proteomes" id="UP000309997"/>
    </source>
</evidence>
<keyword evidence="2" id="KW-1185">Reference proteome</keyword>
<proteinExistence type="predicted"/>
<sequence>MEPLTNVSVFPAPQHVLGSLQILGCFRQEVWTVNNAFKTCKDMDHPKSMMDVALIQMSDPVDIGLGSSEKGTTVVPTKRKKTMTSVYLIFFETAPDGMQVLWTKLFYYNCHG</sequence>
<accession>A0ACC4AEN5</accession>
<protein>
    <submittedName>
        <fullName evidence="1">Uncharacterized protein</fullName>
    </submittedName>
</protein>
<gene>
    <name evidence="1" type="ORF">D5086_032660</name>
</gene>
<comment type="caution">
    <text evidence="1">The sequence shown here is derived from an EMBL/GenBank/DDBJ whole genome shotgun (WGS) entry which is preliminary data.</text>
</comment>
<name>A0ACC4AEN5_POPAL</name>
<evidence type="ECO:0000313" key="1">
    <source>
        <dbReference type="EMBL" id="KAL3564614.1"/>
    </source>
</evidence>
<dbReference type="Proteomes" id="UP000309997">
    <property type="component" value="Unassembled WGS sequence"/>
</dbReference>
<dbReference type="EMBL" id="RCHU02000019">
    <property type="protein sequence ID" value="KAL3564614.1"/>
    <property type="molecule type" value="Genomic_DNA"/>
</dbReference>
<reference evidence="1 2" key="1">
    <citation type="journal article" date="2024" name="Plant Biotechnol. J.">
        <title>Genome and CRISPR/Cas9 system of a widespread forest tree (Populus alba) in the world.</title>
        <authorList>
            <person name="Liu Y.J."/>
            <person name="Jiang P.F."/>
            <person name="Han X.M."/>
            <person name="Li X.Y."/>
            <person name="Wang H.M."/>
            <person name="Wang Y.J."/>
            <person name="Wang X.X."/>
            <person name="Zeng Q.Y."/>
        </authorList>
    </citation>
    <scope>NUCLEOTIDE SEQUENCE [LARGE SCALE GENOMIC DNA]</scope>
    <source>
        <strain evidence="2">cv. PAL-ZL1</strain>
    </source>
</reference>
<organism evidence="1 2">
    <name type="scientific">Populus alba</name>
    <name type="common">White poplar</name>
    <dbReference type="NCBI Taxonomy" id="43335"/>
    <lineage>
        <taxon>Eukaryota</taxon>
        <taxon>Viridiplantae</taxon>
        <taxon>Streptophyta</taxon>
        <taxon>Embryophyta</taxon>
        <taxon>Tracheophyta</taxon>
        <taxon>Spermatophyta</taxon>
        <taxon>Magnoliopsida</taxon>
        <taxon>eudicotyledons</taxon>
        <taxon>Gunneridae</taxon>
        <taxon>Pentapetalae</taxon>
        <taxon>rosids</taxon>
        <taxon>fabids</taxon>
        <taxon>Malpighiales</taxon>
        <taxon>Salicaceae</taxon>
        <taxon>Saliceae</taxon>
        <taxon>Populus</taxon>
    </lineage>
</organism>